<organism evidence="3 4">
    <name type="scientific">Floridaenema flaviceps BLCC-F50</name>
    <dbReference type="NCBI Taxonomy" id="3153642"/>
    <lineage>
        <taxon>Bacteria</taxon>
        <taxon>Bacillati</taxon>
        <taxon>Cyanobacteriota</taxon>
        <taxon>Cyanophyceae</taxon>
        <taxon>Oscillatoriophycideae</taxon>
        <taxon>Aerosakkonematales</taxon>
        <taxon>Aerosakkonemataceae</taxon>
        <taxon>Floridanema</taxon>
        <taxon>Floridanema flaviceps</taxon>
    </lineage>
</organism>
<dbReference type="PROSITE" id="PS50293">
    <property type="entry name" value="TPR_REGION"/>
    <property type="match status" value="1"/>
</dbReference>
<dbReference type="InterPro" id="IPR019734">
    <property type="entry name" value="TPR_rpt"/>
</dbReference>
<feature type="repeat" description="TPR" evidence="1">
    <location>
        <begin position="486"/>
        <end position="519"/>
    </location>
</feature>
<feature type="repeat" description="TPR" evidence="1">
    <location>
        <begin position="526"/>
        <end position="559"/>
    </location>
</feature>
<proteinExistence type="predicted"/>
<dbReference type="EMBL" id="JBHFNR010000015">
    <property type="protein sequence ID" value="MFB2891680.1"/>
    <property type="molecule type" value="Genomic_DNA"/>
</dbReference>
<dbReference type="RefSeq" id="WP_413261356.1">
    <property type="nucleotide sequence ID" value="NZ_JBHFNR010000015.1"/>
</dbReference>
<dbReference type="PANTHER" id="PTHR10098">
    <property type="entry name" value="RAPSYN-RELATED"/>
    <property type="match status" value="1"/>
</dbReference>
<feature type="repeat" description="TPR" evidence="1">
    <location>
        <begin position="648"/>
        <end position="681"/>
    </location>
</feature>
<feature type="repeat" description="TPR" evidence="1">
    <location>
        <begin position="129"/>
        <end position="162"/>
    </location>
</feature>
<gene>
    <name evidence="3" type="ORF">ACE1CI_01930</name>
</gene>
<comment type="caution">
    <text evidence="3">The sequence shown here is derived from an EMBL/GenBank/DDBJ whole genome shotgun (WGS) entry which is preliminary data.</text>
</comment>
<dbReference type="SMART" id="SM00028">
    <property type="entry name" value="TPR"/>
    <property type="match status" value="11"/>
</dbReference>
<feature type="repeat" description="TPR" evidence="1">
    <location>
        <begin position="89"/>
        <end position="122"/>
    </location>
</feature>
<reference evidence="3 4" key="1">
    <citation type="submission" date="2024-09" db="EMBL/GenBank/DDBJ databases">
        <title>Floridaenema gen nov. (Aerosakkonemataceae, Aerosakkonematales ord. nov., Cyanobacteria) from benthic tropical and subtropical fresh waters, with the description of four new species.</title>
        <authorList>
            <person name="Moretto J.A."/>
            <person name="Berthold D.E."/>
            <person name="Lefler F.W."/>
            <person name="Huang I.-S."/>
            <person name="Laughinghouse H. IV."/>
        </authorList>
    </citation>
    <scope>NUCLEOTIDE SEQUENCE [LARGE SCALE GENOMIC DNA]</scope>
    <source>
        <strain evidence="3 4">BLCC-F50</strain>
    </source>
</reference>
<accession>A0ABV4XJE7</accession>
<dbReference type="Gene3D" id="1.25.40.10">
    <property type="entry name" value="Tetratricopeptide repeat domain"/>
    <property type="match status" value="5"/>
</dbReference>
<evidence type="ECO:0000256" key="1">
    <source>
        <dbReference type="PROSITE-ProRule" id="PRU00339"/>
    </source>
</evidence>
<evidence type="ECO:0000313" key="4">
    <source>
        <dbReference type="Proteomes" id="UP001576784"/>
    </source>
</evidence>
<dbReference type="InterPro" id="IPR011990">
    <property type="entry name" value="TPR-like_helical_dom_sf"/>
</dbReference>
<protein>
    <submittedName>
        <fullName evidence="3">CHAT domain-containing protein</fullName>
    </submittedName>
</protein>
<feature type="domain" description="CHAT" evidence="2">
    <location>
        <begin position="889"/>
        <end position="1213"/>
    </location>
</feature>
<dbReference type="PROSITE" id="PS50005">
    <property type="entry name" value="TPR"/>
    <property type="match status" value="7"/>
</dbReference>
<keyword evidence="4" id="KW-1185">Reference proteome</keyword>
<dbReference type="Pfam" id="PF13176">
    <property type="entry name" value="TPR_7"/>
    <property type="match status" value="1"/>
</dbReference>
<dbReference type="Pfam" id="PF12770">
    <property type="entry name" value="CHAT"/>
    <property type="match status" value="1"/>
</dbReference>
<dbReference type="Pfam" id="PF13424">
    <property type="entry name" value="TPR_12"/>
    <property type="match status" value="5"/>
</dbReference>
<name>A0ABV4XJE7_9CYAN</name>
<feature type="repeat" description="TPR" evidence="1">
    <location>
        <begin position="169"/>
        <end position="202"/>
    </location>
</feature>
<dbReference type="SUPFAM" id="SSF48452">
    <property type="entry name" value="TPR-like"/>
    <property type="match status" value="5"/>
</dbReference>
<dbReference type="Proteomes" id="UP001576784">
    <property type="component" value="Unassembled WGS sequence"/>
</dbReference>
<sequence>MGGILCDRSIIFLWETFYKICLQRLITAFNVLQEDLSIMNEQDHQLKTANFSLAVGSRQLEWGYAEVALKSVKKALMIFQAIGDFQGQIKALNKLGDIHFQSNQYNEALECYKKSLNLNQEQHNELGISKSFIELGFVYQSLKDFTKALECYQRGLTIILEENEPEQALKAWSHIGNIHCTLGNYDEAIDFFQQGLLVSQRREDLEWKLIFLDALGKASVYVGDYDQAIQYHEQCLFLSKKQNYQDKQIHFLGYLGNHYGELEDYEKSIQYYRERILVAGNIRYKKLELLANFKDEYSKKTLNYYQGQLNSAQQEKDRETEKICLENLAIIYEAFAEYTKLLNCYKQQLEIAEITGDRVEQALLLFNLDEINFYFKNYVEAIDYNYQGLKILWASSIPVSSFPTLLQFIAAKLVLGISLIYFRVLKLIASSFDSSTMRFGKITYFLMTPANLGDLHLATKYYGKAISYYKKFLNRSRQLCDLEMEALALAKLGEVYRLTSEFSKAIEYYNESIIVNEKTKDYELKSMLLAALGSIYFDINMYEKSIAYFEQSVSVAREFEDFLTEIKSLMFLGNISVMLDKHSNAINYFEEALDIANKHHLKHKGEIVGLLVNLHNCYLIVKNYQKSIECGQEALKYARQTKNNFLLAAILGNIANAYVIKGNIQQAFDNFQECLRIAKNNKDPLHELLSLSNLGLIYLKRNNFLQAEKIVNSAIQIVEHTIMKIDHSDIYDDAYKIHLFEQQLVPYYLLQIIFIKQNKIELALEISERSRARILTNILSSSLLNSKEFSQIEFDKTSLNDIKFMSQKLDITFVEYSIIPAENLVGYDLIKTEESEILIWVVAPSGQINFRQVSLESLQNQNNSLSGLVREARAYLSKEELAAHTGIGSLETLYQLLIAPIEKFLPQSPDSLIIFVPHKSLFLVPFSALRDGKNQQFLLEKHNVSIIPSIQVLNLMDGQREELKSEKIRDEKDSLSALIVGNPKMPTIPLTEPPVKLLELPWSETEVKAIAPLLQTQPITGAAATKVNIVEQMPKARLIHLATHGLLDDIRQLGVPGAIALAPSDEDNGFLTAGEIYNMKLNAELVVLSACSTGQGKITGDGVIGLSRCLIAAGVKSVIVSLWSVGDLSTAFLMVKFYQIFQQGVVASIALNEAQRWLLEVTKMELEDWIEANRSLLSPTLRMGLRRRLHQLDDNSKPFQHPRHWAAFSAIGQ</sequence>
<evidence type="ECO:0000313" key="3">
    <source>
        <dbReference type="EMBL" id="MFB2891680.1"/>
    </source>
</evidence>
<dbReference type="InterPro" id="IPR024983">
    <property type="entry name" value="CHAT_dom"/>
</dbReference>
<keyword evidence="1" id="KW-0802">TPR repeat</keyword>
<evidence type="ECO:0000259" key="2">
    <source>
        <dbReference type="Pfam" id="PF12770"/>
    </source>
</evidence>
<dbReference type="PANTHER" id="PTHR10098:SF108">
    <property type="entry name" value="TETRATRICOPEPTIDE REPEAT PROTEIN 28"/>
    <property type="match status" value="1"/>
</dbReference>
<feature type="repeat" description="TPR" evidence="1">
    <location>
        <begin position="566"/>
        <end position="599"/>
    </location>
</feature>